<proteinExistence type="predicted"/>
<evidence type="ECO:0000313" key="2">
    <source>
        <dbReference type="Proteomes" id="UP001214576"/>
    </source>
</evidence>
<sequence>MRKETMKRKISPDPHDCIYCSKFSIPTCACCEGVVAETGESERSQLLPLLPNLSPTSASSPCQAPCPGNPHLATVLMNGDLWSVFVREGNDLAEFVAAVTAWRVHIVLEEEKRDAYRSFYSAFKKPRFFEKYSGSTIYKCGNCEDRSKQNLRGKNEG</sequence>
<evidence type="ECO:0000313" key="1">
    <source>
        <dbReference type="EMBL" id="KAI4539086.1"/>
    </source>
</evidence>
<comment type="caution">
    <text evidence="1">The sequence shown here is derived from an EMBL/GenBank/DDBJ whole genome shotgun (WGS) entry which is preliminary data.</text>
</comment>
<reference evidence="1" key="1">
    <citation type="submission" date="2022-03" db="EMBL/GenBank/DDBJ databases">
        <title>Genomic analyses of argali, domestic sheep and their hybrids provide insights into chromosomal evolution, heterosis and genetic basis of agronomic traits.</title>
        <authorList>
            <person name="Li M."/>
        </authorList>
    </citation>
    <scope>NUCLEOTIDE SEQUENCE</scope>
    <source>
        <strain evidence="1">CAU-MHL-2022a</strain>
        <tissue evidence="1">Skin</tissue>
    </source>
</reference>
<keyword evidence="2" id="KW-1185">Reference proteome</keyword>
<dbReference type="Proteomes" id="UP001214576">
    <property type="component" value="Unassembled WGS sequence"/>
</dbReference>
<organism evidence="1 2">
    <name type="scientific">Ovis ammon polii</name>
    <dbReference type="NCBI Taxonomy" id="230172"/>
    <lineage>
        <taxon>Eukaryota</taxon>
        <taxon>Metazoa</taxon>
        <taxon>Chordata</taxon>
        <taxon>Craniata</taxon>
        <taxon>Vertebrata</taxon>
        <taxon>Euteleostomi</taxon>
        <taxon>Mammalia</taxon>
        <taxon>Eutheria</taxon>
        <taxon>Laurasiatheria</taxon>
        <taxon>Artiodactyla</taxon>
        <taxon>Ruminantia</taxon>
        <taxon>Pecora</taxon>
        <taxon>Bovidae</taxon>
        <taxon>Caprinae</taxon>
        <taxon>Ovis</taxon>
    </lineage>
</organism>
<protein>
    <submittedName>
        <fullName evidence="1">Uncharacterized protein</fullName>
    </submittedName>
</protein>
<gene>
    <name evidence="1" type="ORF">MG293_010478</name>
</gene>
<dbReference type="EMBL" id="JAKZEL010000011">
    <property type="protein sequence ID" value="KAI4539086.1"/>
    <property type="molecule type" value="Genomic_DNA"/>
</dbReference>
<accession>A0AAD4U5V6</accession>
<dbReference type="AlphaFoldDB" id="A0AAD4U5V6"/>
<name>A0AAD4U5V6_OVIAM</name>